<keyword evidence="1" id="KW-0802">TPR repeat</keyword>
<reference evidence="3 4" key="1">
    <citation type="submission" date="2019-08" db="EMBL/GenBank/DDBJ databases">
        <title>Marinobacter ZYF650 sp. nov., a marine bacterium isolated from seawater of the Mariana trench.</title>
        <authorList>
            <person name="Ahmad W."/>
        </authorList>
    </citation>
    <scope>NUCLEOTIDE SEQUENCE [LARGE SCALE GENOMIC DNA]</scope>
    <source>
        <strain evidence="3 4">ZYF650</strain>
    </source>
</reference>
<accession>A0A5B0VL82</accession>
<dbReference type="PROSITE" id="PS51257">
    <property type="entry name" value="PROKAR_LIPOPROTEIN"/>
    <property type="match status" value="1"/>
</dbReference>
<dbReference type="SMART" id="SM00028">
    <property type="entry name" value="TPR"/>
    <property type="match status" value="2"/>
</dbReference>
<dbReference type="Proteomes" id="UP000323161">
    <property type="component" value="Unassembled WGS sequence"/>
</dbReference>
<organism evidence="3 4">
    <name type="scientific">Marinobacter salinexigens</name>
    <dbReference type="NCBI Taxonomy" id="2919747"/>
    <lineage>
        <taxon>Bacteria</taxon>
        <taxon>Pseudomonadati</taxon>
        <taxon>Pseudomonadota</taxon>
        <taxon>Gammaproteobacteria</taxon>
        <taxon>Pseudomonadales</taxon>
        <taxon>Marinobacteraceae</taxon>
        <taxon>Marinobacter</taxon>
    </lineage>
</organism>
<evidence type="ECO:0000256" key="1">
    <source>
        <dbReference type="PROSITE-ProRule" id="PRU00339"/>
    </source>
</evidence>
<protein>
    <submittedName>
        <fullName evidence="3">Tetratricopeptide repeat protein</fullName>
    </submittedName>
</protein>
<keyword evidence="4" id="KW-1185">Reference proteome</keyword>
<comment type="caution">
    <text evidence="3">The sequence shown here is derived from an EMBL/GenBank/DDBJ whole genome shotgun (WGS) entry which is preliminary data.</text>
</comment>
<dbReference type="PROSITE" id="PS50005">
    <property type="entry name" value="TPR"/>
    <property type="match status" value="2"/>
</dbReference>
<feature type="repeat" description="TPR" evidence="1">
    <location>
        <begin position="43"/>
        <end position="76"/>
    </location>
</feature>
<sequence>MLRNHYPGGVLSLCVLLVLVGCSTAPLQSVSTEQGEAHARQQAKQLVREGRLAFDEGRKHSAMDSWQAAVNLDPEDAATVNNLALLYSEDKRFKDAISLLETGLAYSPDTAELHFNLAVISELYLLDLETALIHYRHYRELNGDGDTRVAGWIADLERRID</sequence>
<dbReference type="InterPro" id="IPR011990">
    <property type="entry name" value="TPR-like_helical_dom_sf"/>
</dbReference>
<evidence type="ECO:0000313" key="3">
    <source>
        <dbReference type="EMBL" id="KAA1175214.1"/>
    </source>
</evidence>
<dbReference type="SUPFAM" id="SSF48452">
    <property type="entry name" value="TPR-like"/>
    <property type="match status" value="1"/>
</dbReference>
<evidence type="ECO:0000313" key="4">
    <source>
        <dbReference type="Proteomes" id="UP000323161"/>
    </source>
</evidence>
<dbReference type="Gene3D" id="1.25.40.10">
    <property type="entry name" value="Tetratricopeptide repeat domain"/>
    <property type="match status" value="1"/>
</dbReference>
<dbReference type="AlphaFoldDB" id="A0A5B0VL82"/>
<evidence type="ECO:0000256" key="2">
    <source>
        <dbReference type="SAM" id="SignalP"/>
    </source>
</evidence>
<name>A0A5B0VL82_9GAMM</name>
<feature type="repeat" description="TPR" evidence="1">
    <location>
        <begin position="77"/>
        <end position="110"/>
    </location>
</feature>
<feature type="chain" id="PRO_5023075499" evidence="2">
    <location>
        <begin position="26"/>
        <end position="161"/>
    </location>
</feature>
<feature type="signal peptide" evidence="2">
    <location>
        <begin position="1"/>
        <end position="25"/>
    </location>
</feature>
<dbReference type="EMBL" id="VTUU01000002">
    <property type="protein sequence ID" value="KAA1175214.1"/>
    <property type="molecule type" value="Genomic_DNA"/>
</dbReference>
<keyword evidence="2" id="KW-0732">Signal</keyword>
<proteinExistence type="predicted"/>
<dbReference type="InterPro" id="IPR019734">
    <property type="entry name" value="TPR_rpt"/>
</dbReference>
<gene>
    <name evidence="3" type="ORF">FWJ25_06855</name>
</gene>